<evidence type="ECO:0000313" key="3">
    <source>
        <dbReference type="Proteomes" id="UP000790347"/>
    </source>
</evidence>
<sequence length="118" mass="14035">MSFHVFNVPMYRNKSSSKFRWKIGHGSDELVVMIDIYGKLRNNTMWIVKFPKEMSAKYPTNTEFIYRDLQRTGYSPIVEEKLQELRNQIQIVSERDGVPANRWDLTAYYGKPGFEFEE</sequence>
<protein>
    <submittedName>
        <fullName evidence="2">Uncharacterized protein</fullName>
    </submittedName>
</protein>
<dbReference type="EMBL" id="SDOV01000001">
    <property type="protein sequence ID" value="KAH7644605.1"/>
    <property type="molecule type" value="Genomic_DNA"/>
</dbReference>
<gene>
    <name evidence="2" type="ORF">DERF_010115</name>
    <name evidence="1" type="ORF">HUG17_0143</name>
</gene>
<dbReference type="EMBL" id="ASGP02000004">
    <property type="protein sequence ID" value="KAH9511667.1"/>
    <property type="molecule type" value="Genomic_DNA"/>
</dbReference>
<evidence type="ECO:0000313" key="1">
    <source>
        <dbReference type="EMBL" id="KAH7644605.1"/>
    </source>
</evidence>
<reference evidence="1" key="2">
    <citation type="submission" date="2020-06" db="EMBL/GenBank/DDBJ databases">
        <authorList>
            <person name="Ji K."/>
            <person name="Li J."/>
        </authorList>
    </citation>
    <scope>NUCLEOTIDE SEQUENCE</scope>
    <source>
        <strain evidence="1">JKM2019</strain>
        <tissue evidence="1">Whole body</tissue>
    </source>
</reference>
<comment type="caution">
    <text evidence="2">The sequence shown here is derived from an EMBL/GenBank/DDBJ whole genome shotgun (WGS) entry which is preliminary data.</text>
</comment>
<accession>A0A922HVD7</accession>
<keyword evidence="3" id="KW-1185">Reference proteome</keyword>
<proteinExistence type="predicted"/>
<organism evidence="2 3">
    <name type="scientific">Dermatophagoides farinae</name>
    <name type="common">American house dust mite</name>
    <dbReference type="NCBI Taxonomy" id="6954"/>
    <lineage>
        <taxon>Eukaryota</taxon>
        <taxon>Metazoa</taxon>
        <taxon>Ecdysozoa</taxon>
        <taxon>Arthropoda</taxon>
        <taxon>Chelicerata</taxon>
        <taxon>Arachnida</taxon>
        <taxon>Acari</taxon>
        <taxon>Acariformes</taxon>
        <taxon>Sarcoptiformes</taxon>
        <taxon>Astigmata</taxon>
        <taxon>Psoroptidia</taxon>
        <taxon>Analgoidea</taxon>
        <taxon>Pyroglyphidae</taxon>
        <taxon>Dermatophagoidinae</taxon>
        <taxon>Dermatophagoides</taxon>
    </lineage>
</organism>
<reference evidence="2" key="4">
    <citation type="journal article" date="2022" name="Res Sq">
        <title>Comparative Genomics Reveals Insights into the Divergent Evolution of Astigmatic Mites and Household Pest Adaptations.</title>
        <authorList>
            <person name="Xiong Q."/>
            <person name="Wan A.T.-Y."/>
            <person name="Liu X.-Y."/>
            <person name="Fung C.S.-H."/>
            <person name="Xiao X."/>
            <person name="Malainual N."/>
            <person name="Hou J."/>
            <person name="Wang L."/>
            <person name="Wang M."/>
            <person name="Yang K."/>
            <person name="Cui Y."/>
            <person name="Leung E."/>
            <person name="Nong W."/>
            <person name="Shin S.-K."/>
            <person name="Au S."/>
            <person name="Jeong K.Y."/>
            <person name="Chew F.T."/>
            <person name="Hui J."/>
            <person name="Leung T.F."/>
            <person name="Tungtrongchitr A."/>
            <person name="Zhong N."/>
            <person name="Liu Z."/>
            <person name="Tsui S."/>
        </authorList>
    </citation>
    <scope>NUCLEOTIDE SEQUENCE</scope>
    <source>
        <strain evidence="2">Derf</strain>
        <tissue evidence="2">Whole organism</tissue>
    </source>
</reference>
<dbReference type="Proteomes" id="UP000828236">
    <property type="component" value="Unassembled WGS sequence"/>
</dbReference>
<dbReference type="AlphaFoldDB" id="A0A922HVD7"/>
<reference evidence="1" key="3">
    <citation type="journal article" date="2021" name="World Allergy Organ. J.">
        <title>Chromosome-level assembly of Dermatophagoides farinae genome and transcriptome reveals two novel allergens Der f 37 and Der f 39.</title>
        <authorList>
            <person name="Chen J."/>
            <person name="Cai Z."/>
            <person name="Fan D."/>
            <person name="Hu J."/>
            <person name="Hou Y."/>
            <person name="He Y."/>
            <person name="Zhang Z."/>
            <person name="Zhao Z."/>
            <person name="Gao P."/>
            <person name="Hu W."/>
            <person name="Sun J."/>
            <person name="Li J."/>
            <person name="Ji K."/>
        </authorList>
    </citation>
    <scope>NUCLEOTIDE SEQUENCE</scope>
    <source>
        <strain evidence="1">JKM2019</strain>
    </source>
</reference>
<dbReference type="Proteomes" id="UP000790347">
    <property type="component" value="Unassembled WGS sequence"/>
</dbReference>
<reference evidence="2" key="1">
    <citation type="submission" date="2013-05" db="EMBL/GenBank/DDBJ databases">
        <authorList>
            <person name="Yim A.K.Y."/>
            <person name="Chan T.F."/>
            <person name="Ji K.M."/>
            <person name="Liu X.Y."/>
            <person name="Zhou J.W."/>
            <person name="Li R.Q."/>
            <person name="Yang K.Y."/>
            <person name="Li J."/>
            <person name="Li M."/>
            <person name="Law P.T.W."/>
            <person name="Wu Y.L."/>
            <person name="Cai Z.L."/>
            <person name="Qin H."/>
            <person name="Bao Y."/>
            <person name="Leung R.K.K."/>
            <person name="Ng P.K.S."/>
            <person name="Zou J."/>
            <person name="Zhong X.J."/>
            <person name="Ran P.X."/>
            <person name="Zhong N.S."/>
            <person name="Liu Z.G."/>
            <person name="Tsui S.K.W."/>
        </authorList>
    </citation>
    <scope>NUCLEOTIDE SEQUENCE</scope>
    <source>
        <strain evidence="2">Derf</strain>
        <tissue evidence="2">Whole organism</tissue>
    </source>
</reference>
<evidence type="ECO:0000313" key="2">
    <source>
        <dbReference type="EMBL" id="KAH9511667.1"/>
    </source>
</evidence>
<name>A0A922HVD7_DERFA</name>